<dbReference type="PIRSF" id="PIRSF028139">
    <property type="entry name" value="DOPA-diox_rel_Mll2280"/>
    <property type="match status" value="1"/>
</dbReference>
<dbReference type="EMBL" id="CM035426">
    <property type="protein sequence ID" value="KAH7314486.1"/>
    <property type="molecule type" value="Genomic_DNA"/>
</dbReference>
<dbReference type="Pfam" id="PF08883">
    <property type="entry name" value="DOPA_dioxygen"/>
    <property type="match status" value="1"/>
</dbReference>
<organism evidence="1 2">
    <name type="scientific">Ceratopteris richardii</name>
    <name type="common">Triangle waterfern</name>
    <dbReference type="NCBI Taxonomy" id="49495"/>
    <lineage>
        <taxon>Eukaryota</taxon>
        <taxon>Viridiplantae</taxon>
        <taxon>Streptophyta</taxon>
        <taxon>Embryophyta</taxon>
        <taxon>Tracheophyta</taxon>
        <taxon>Polypodiopsida</taxon>
        <taxon>Polypodiidae</taxon>
        <taxon>Polypodiales</taxon>
        <taxon>Pteridineae</taxon>
        <taxon>Pteridaceae</taxon>
        <taxon>Parkerioideae</taxon>
        <taxon>Ceratopteris</taxon>
    </lineage>
</organism>
<evidence type="ECO:0000313" key="2">
    <source>
        <dbReference type="Proteomes" id="UP000825935"/>
    </source>
</evidence>
<reference evidence="1" key="1">
    <citation type="submission" date="2021-08" db="EMBL/GenBank/DDBJ databases">
        <title>WGS assembly of Ceratopteris richardii.</title>
        <authorList>
            <person name="Marchant D.B."/>
            <person name="Chen G."/>
            <person name="Jenkins J."/>
            <person name="Shu S."/>
            <person name="Leebens-Mack J."/>
            <person name="Grimwood J."/>
            <person name="Schmutz J."/>
            <person name="Soltis P."/>
            <person name="Soltis D."/>
            <person name="Chen Z.-H."/>
        </authorList>
    </citation>
    <scope>NUCLEOTIDE SEQUENCE</scope>
    <source>
        <strain evidence="1">Whitten #5841</strain>
        <tissue evidence="1">Leaf</tissue>
    </source>
</reference>
<dbReference type="OMA" id="DIHIYYF"/>
<name>A0A8T2S912_CERRI</name>
<dbReference type="PANTHER" id="PTHR36423">
    <property type="entry name" value="AFR070WP"/>
    <property type="match status" value="1"/>
</dbReference>
<keyword evidence="2" id="KW-1185">Reference proteome</keyword>
<protein>
    <recommendedName>
        <fullName evidence="3">DOPA 4,5-dioxygenase</fullName>
    </recommendedName>
</protein>
<dbReference type="Proteomes" id="UP000825935">
    <property type="component" value="Chromosome 21"/>
</dbReference>
<dbReference type="InterPro" id="IPR014980">
    <property type="entry name" value="DOPA_dioxygen"/>
</dbReference>
<dbReference type="InterPro" id="IPR023389">
    <property type="entry name" value="DOPA-like_sf"/>
</dbReference>
<proteinExistence type="predicted"/>
<dbReference type="PANTHER" id="PTHR36423:SF2">
    <property type="entry name" value="AFR070WP"/>
    <property type="match status" value="1"/>
</dbReference>
<dbReference type="SUPFAM" id="SSF143410">
    <property type="entry name" value="DOPA-like"/>
    <property type="match status" value="1"/>
</dbReference>
<gene>
    <name evidence="1" type="ORF">KP509_21G004800</name>
</gene>
<comment type="caution">
    <text evidence="1">The sequence shown here is derived from an EMBL/GenBank/DDBJ whole genome shotgun (WGS) entry which is preliminary data.</text>
</comment>
<evidence type="ECO:0000313" key="1">
    <source>
        <dbReference type="EMBL" id="KAH7314486.1"/>
    </source>
</evidence>
<accession>A0A8T2S912</accession>
<dbReference type="OrthoDB" id="9970095at2759"/>
<dbReference type="Gene3D" id="3.30.70.1240">
    <property type="entry name" value="DOPA-like domains"/>
    <property type="match status" value="1"/>
</dbReference>
<dbReference type="AlphaFoldDB" id="A0A8T2S912"/>
<evidence type="ECO:0008006" key="3">
    <source>
        <dbReference type="Google" id="ProtNLM"/>
    </source>
</evidence>
<sequence>MSSDRLMPSKFEAPVRSYDVHVYFFHTDEENTKIAMELRDEIIRTFPDMIVYKLWTSPIGPHPVGMFEVDLKTPAEFALFVPWLNLRRRGLSALIHPNTGFPLLDHTQNALWLGEKFPLITSCLQQEDDHYGF</sequence>